<reference evidence="3 4" key="1">
    <citation type="submission" date="2018-07" db="EMBL/GenBank/DDBJ databases">
        <title>The complete nuclear genome of the prasinophyte Chloropicon primus (CCMP1205).</title>
        <authorList>
            <person name="Pombert J.-F."/>
            <person name="Otis C."/>
            <person name="Turmel M."/>
            <person name="Lemieux C."/>
        </authorList>
    </citation>
    <scope>NUCLEOTIDE SEQUENCE [LARGE SCALE GENOMIC DNA]</scope>
    <source>
        <strain evidence="3 4">CCMP1205</strain>
    </source>
</reference>
<dbReference type="PROSITE" id="PS50076">
    <property type="entry name" value="DNAJ_2"/>
    <property type="match status" value="1"/>
</dbReference>
<feature type="domain" description="J" evidence="2">
    <location>
        <begin position="82"/>
        <end position="148"/>
    </location>
</feature>
<proteinExistence type="predicted"/>
<evidence type="ECO:0000256" key="1">
    <source>
        <dbReference type="SAM" id="MobiDB-lite"/>
    </source>
</evidence>
<dbReference type="Pfam" id="PF00226">
    <property type="entry name" value="DnaJ"/>
    <property type="match status" value="1"/>
</dbReference>
<evidence type="ECO:0000259" key="2">
    <source>
        <dbReference type="PROSITE" id="PS50076"/>
    </source>
</evidence>
<keyword evidence="4" id="KW-1185">Reference proteome</keyword>
<dbReference type="PANTHER" id="PTHR46620:SF1">
    <property type="entry name" value="J DOMAIN-CONTAINING PROTEIN SPF31"/>
    <property type="match status" value="1"/>
</dbReference>
<dbReference type="AlphaFoldDB" id="A0A5B8MNX2"/>
<name>A0A5B8MNX2_9CHLO</name>
<dbReference type="Proteomes" id="UP000316726">
    <property type="component" value="Chromosome 5"/>
</dbReference>
<dbReference type="CDD" id="cd06257">
    <property type="entry name" value="DnaJ"/>
    <property type="match status" value="1"/>
</dbReference>
<feature type="compositionally biased region" description="Basic and acidic residues" evidence="1">
    <location>
        <begin position="263"/>
        <end position="307"/>
    </location>
</feature>
<accession>A0A5B8MNX2</accession>
<dbReference type="SMART" id="SM00271">
    <property type="entry name" value="DnaJ"/>
    <property type="match status" value="1"/>
</dbReference>
<evidence type="ECO:0000313" key="3">
    <source>
        <dbReference type="EMBL" id="QDZ21022.1"/>
    </source>
</evidence>
<feature type="compositionally biased region" description="Basic and acidic residues" evidence="1">
    <location>
        <begin position="199"/>
        <end position="209"/>
    </location>
</feature>
<dbReference type="STRING" id="1764295.A0A5B8MNX2"/>
<feature type="region of interest" description="Disordered" evidence="1">
    <location>
        <begin position="1"/>
        <end position="47"/>
    </location>
</feature>
<sequence>MGKDATEATGGEMTARGAATSGPGDPPNTTTSRGGGGGGVGLDKDRDSGKGAEALLREFMLDVSDARRTAECDRVLGCFKLNPYEILSLWKQDLATSSEIRRQFRQVSLLVHPDKCKHKDAKAAFELVQKAYKDLCDEEAKREADATIRHARLELRKERRKLTSKDNAYLAAAALRTATTAAAAGKAKEGEGAAPGGDNEAKEGAEKPGAEAGEGEGRTVPVGVAQLEAEYEASEGFQKQLRLKAQELMTQLEWRRRQLGKRLKGEKERVDKEAENFKAEMKKKAKEKNTWEKGREKRASSWRDFMQKKKKKRKV</sequence>
<dbReference type="InterPro" id="IPR001623">
    <property type="entry name" value="DnaJ_domain"/>
</dbReference>
<dbReference type="SUPFAM" id="SSF46565">
    <property type="entry name" value="Chaperone J-domain"/>
    <property type="match status" value="1"/>
</dbReference>
<feature type="region of interest" description="Disordered" evidence="1">
    <location>
        <begin position="260"/>
        <end position="315"/>
    </location>
</feature>
<organism evidence="3 4">
    <name type="scientific">Chloropicon primus</name>
    <dbReference type="NCBI Taxonomy" id="1764295"/>
    <lineage>
        <taxon>Eukaryota</taxon>
        <taxon>Viridiplantae</taxon>
        <taxon>Chlorophyta</taxon>
        <taxon>Chloropicophyceae</taxon>
        <taxon>Chloropicales</taxon>
        <taxon>Chloropicaceae</taxon>
        <taxon>Chloropicon</taxon>
    </lineage>
</organism>
<dbReference type="PANTHER" id="PTHR46620">
    <property type="entry name" value="J DOMAIN-CONTAINING PROTEIN SPF31"/>
    <property type="match status" value="1"/>
</dbReference>
<feature type="region of interest" description="Disordered" evidence="1">
    <location>
        <begin position="186"/>
        <end position="220"/>
    </location>
</feature>
<dbReference type="InterPro" id="IPR036869">
    <property type="entry name" value="J_dom_sf"/>
</dbReference>
<protein>
    <submittedName>
        <fullName evidence="3">DnaJ-like protein</fullName>
    </submittedName>
</protein>
<dbReference type="EMBL" id="CP031038">
    <property type="protein sequence ID" value="QDZ21022.1"/>
    <property type="molecule type" value="Genomic_DNA"/>
</dbReference>
<evidence type="ECO:0000313" key="4">
    <source>
        <dbReference type="Proteomes" id="UP000316726"/>
    </source>
</evidence>
<dbReference type="OrthoDB" id="342454at2759"/>
<dbReference type="Gene3D" id="1.10.287.110">
    <property type="entry name" value="DnaJ domain"/>
    <property type="match status" value="1"/>
</dbReference>
<gene>
    <name evidence="3" type="ORF">A3770_05p35400</name>
</gene>